<dbReference type="SUPFAM" id="SSF81383">
    <property type="entry name" value="F-box domain"/>
    <property type="match status" value="1"/>
</dbReference>
<evidence type="ECO:0000313" key="3">
    <source>
        <dbReference type="Proteomes" id="UP000237105"/>
    </source>
</evidence>
<feature type="domain" description="FBD" evidence="1">
    <location>
        <begin position="337"/>
        <end position="408"/>
    </location>
</feature>
<dbReference type="STRING" id="3476.A0A2P5CAK5"/>
<gene>
    <name evidence="2" type="ORF">PanWU01x14_169560</name>
</gene>
<keyword evidence="3" id="KW-1185">Reference proteome</keyword>
<dbReference type="Proteomes" id="UP000237105">
    <property type="component" value="Unassembled WGS sequence"/>
</dbReference>
<dbReference type="Pfam" id="PF08387">
    <property type="entry name" value="FBD"/>
    <property type="match status" value="1"/>
</dbReference>
<dbReference type="InterPro" id="IPR032675">
    <property type="entry name" value="LRR_dom_sf"/>
</dbReference>
<dbReference type="InterPro" id="IPR001810">
    <property type="entry name" value="F-box_dom"/>
</dbReference>
<organism evidence="2 3">
    <name type="scientific">Parasponia andersonii</name>
    <name type="common">Sponia andersonii</name>
    <dbReference type="NCBI Taxonomy" id="3476"/>
    <lineage>
        <taxon>Eukaryota</taxon>
        <taxon>Viridiplantae</taxon>
        <taxon>Streptophyta</taxon>
        <taxon>Embryophyta</taxon>
        <taxon>Tracheophyta</taxon>
        <taxon>Spermatophyta</taxon>
        <taxon>Magnoliopsida</taxon>
        <taxon>eudicotyledons</taxon>
        <taxon>Gunneridae</taxon>
        <taxon>Pentapetalae</taxon>
        <taxon>rosids</taxon>
        <taxon>fabids</taxon>
        <taxon>Rosales</taxon>
        <taxon>Cannabaceae</taxon>
        <taxon>Parasponia</taxon>
    </lineage>
</organism>
<dbReference type="InterPro" id="IPR055411">
    <property type="entry name" value="LRR_FXL15/At3g58940/PEG3-like"/>
</dbReference>
<dbReference type="PANTHER" id="PTHR31639">
    <property type="entry name" value="F-BOX PROTEIN-LIKE"/>
    <property type="match status" value="1"/>
</dbReference>
<dbReference type="InterPro" id="IPR006566">
    <property type="entry name" value="FBD"/>
</dbReference>
<dbReference type="SMART" id="SM00579">
    <property type="entry name" value="FBD"/>
    <property type="match status" value="1"/>
</dbReference>
<dbReference type="PANTHER" id="PTHR31639:SF278">
    <property type="entry name" value="F-BOX DOMAIN-CONTAINING PROTEIN"/>
    <property type="match status" value="1"/>
</dbReference>
<comment type="caution">
    <text evidence="2">The sequence shown here is derived from an EMBL/GenBank/DDBJ whole genome shotgun (WGS) entry which is preliminary data.</text>
</comment>
<dbReference type="Pfam" id="PF00646">
    <property type="entry name" value="F-box"/>
    <property type="match status" value="1"/>
</dbReference>
<dbReference type="EMBL" id="JXTB01000153">
    <property type="protein sequence ID" value="PON58025.1"/>
    <property type="molecule type" value="Genomic_DNA"/>
</dbReference>
<dbReference type="Pfam" id="PF24758">
    <property type="entry name" value="LRR_At5g56370"/>
    <property type="match status" value="1"/>
</dbReference>
<dbReference type="AlphaFoldDB" id="A0A2P5CAK5"/>
<name>A0A2P5CAK5_PARAD</name>
<proteinExistence type="predicted"/>
<evidence type="ECO:0000259" key="1">
    <source>
        <dbReference type="SMART" id="SM00579"/>
    </source>
</evidence>
<protein>
    <submittedName>
        <fullName evidence="2">F-box domain containing protein</fullName>
    </submittedName>
</protein>
<reference evidence="3" key="1">
    <citation type="submission" date="2016-06" db="EMBL/GenBank/DDBJ databases">
        <title>Parallel loss of symbiosis genes in relatives of nitrogen-fixing non-legume Parasponia.</title>
        <authorList>
            <person name="Van Velzen R."/>
            <person name="Holmer R."/>
            <person name="Bu F."/>
            <person name="Rutten L."/>
            <person name="Van Zeijl A."/>
            <person name="Liu W."/>
            <person name="Santuari L."/>
            <person name="Cao Q."/>
            <person name="Sharma T."/>
            <person name="Shen D."/>
            <person name="Roswanjaya Y."/>
            <person name="Wardhani T."/>
            <person name="Kalhor M.S."/>
            <person name="Jansen J."/>
            <person name="Van den Hoogen J."/>
            <person name="Gungor B."/>
            <person name="Hartog M."/>
            <person name="Hontelez J."/>
            <person name="Verver J."/>
            <person name="Yang W.-C."/>
            <person name="Schijlen E."/>
            <person name="Repin R."/>
            <person name="Schilthuizen M."/>
            <person name="Schranz E."/>
            <person name="Heidstra R."/>
            <person name="Miyata K."/>
            <person name="Fedorova E."/>
            <person name="Kohlen W."/>
            <person name="Bisseling T."/>
            <person name="Smit S."/>
            <person name="Geurts R."/>
        </authorList>
    </citation>
    <scope>NUCLEOTIDE SEQUENCE [LARGE SCALE GENOMIC DNA]</scope>
    <source>
        <strain evidence="3">cv. WU1-14</strain>
    </source>
</reference>
<dbReference type="InterPro" id="IPR036047">
    <property type="entry name" value="F-box-like_dom_sf"/>
</dbReference>
<dbReference type="OrthoDB" id="629734at2759"/>
<sequence length="412" mass="47462">MNVDRISNLPWGVLECILLHLPLKEAVRTSVLSSKWRHKWTNLSQYVIDDKLLSSSVLDKVDRWNQIMKILHQVELNHKGRIQMFKLSAYCRPDHSILVDWIAFLSGNVVKEFILQRFDSPVRFRFPFDRFKCPRLCHLELFGCIIKLPAFEGFSCLTILQLNQVCIDTDTLELLLLKCPVLERLTLLEFDNPIFLKIQNTKLRYLKINAAVADIHLRNNPFLADVEIHLRIPPIPNVWQKDNNLVRIIGCLQGIKRLALSSWSLVFLANGDVPEKLSSLLQNLTVLELSEVTVDNLKHAMVSLCLIKSAPNLEELFISVSRPLGSSKHVVDFLKENCLLGLHFNRLKVVKIRGIWEMAHAWHFIKFILANSPVLETMTIVCYGKERFTEAQLQQLERHSEHVKILSLTSAA</sequence>
<accession>A0A2P5CAK5</accession>
<dbReference type="Gene3D" id="3.80.10.10">
    <property type="entry name" value="Ribonuclease Inhibitor"/>
    <property type="match status" value="1"/>
</dbReference>
<dbReference type="SUPFAM" id="SSF52047">
    <property type="entry name" value="RNI-like"/>
    <property type="match status" value="1"/>
</dbReference>
<evidence type="ECO:0000313" key="2">
    <source>
        <dbReference type="EMBL" id="PON58025.1"/>
    </source>
</evidence>